<dbReference type="AlphaFoldDB" id="A0AAX6MYR6"/>
<dbReference type="InterPro" id="IPR000182">
    <property type="entry name" value="GNAT_dom"/>
</dbReference>
<dbReference type="Pfam" id="PF13508">
    <property type="entry name" value="Acetyltransf_7"/>
    <property type="match status" value="1"/>
</dbReference>
<protein>
    <recommendedName>
        <fullName evidence="2">N-acetyltransferase domain-containing protein</fullName>
    </recommendedName>
</protein>
<proteinExistence type="predicted"/>
<dbReference type="PROSITE" id="PS51186">
    <property type="entry name" value="GNAT"/>
    <property type="match status" value="1"/>
</dbReference>
<evidence type="ECO:0000256" key="1">
    <source>
        <dbReference type="SAM" id="MobiDB-lite"/>
    </source>
</evidence>
<accession>A0AAX6MYR6</accession>
<sequence length="212" mass="22979">MATTLSVPSAPLKGGQSDPPTTSDQNITIEIPSSSVADDELFVAALVGIINAAYAETEAGIFKPGYIRTSSKDVAALIRSGQLATASQLATPSSSRVPLGCISIRKLSDTSAELGLFAVMPELRGNGLGRDLLKFAEQWCLEKLGGPGVAVAQLDLLFPTHFEHPFKMRLQKWYTKQGYRLEGTRDFLLEYPTYAALLAGPTEYRHFEKTLD</sequence>
<dbReference type="CDD" id="cd04301">
    <property type="entry name" value="NAT_SF"/>
    <property type="match status" value="1"/>
</dbReference>
<feature type="domain" description="N-acetyltransferase" evidence="2">
    <location>
        <begin position="49"/>
        <end position="203"/>
    </location>
</feature>
<comment type="caution">
    <text evidence="3">The sequence shown here is derived from an EMBL/GenBank/DDBJ whole genome shotgun (WGS) entry which is preliminary data.</text>
</comment>
<dbReference type="Gene3D" id="3.40.630.30">
    <property type="match status" value="1"/>
</dbReference>
<evidence type="ECO:0000259" key="2">
    <source>
        <dbReference type="PROSITE" id="PS51186"/>
    </source>
</evidence>
<feature type="region of interest" description="Disordered" evidence="1">
    <location>
        <begin position="1"/>
        <end position="25"/>
    </location>
</feature>
<dbReference type="InterPro" id="IPR016181">
    <property type="entry name" value="Acyl_CoA_acyltransferase"/>
</dbReference>
<dbReference type="EMBL" id="JBANMG010000001">
    <property type="protein sequence ID" value="KAK6957322.1"/>
    <property type="molecule type" value="Genomic_DNA"/>
</dbReference>
<dbReference type="Proteomes" id="UP001369815">
    <property type="component" value="Unassembled WGS sequence"/>
</dbReference>
<evidence type="ECO:0000313" key="4">
    <source>
        <dbReference type="Proteomes" id="UP001369815"/>
    </source>
</evidence>
<gene>
    <name evidence="3" type="ORF">Daesc_000105</name>
</gene>
<evidence type="ECO:0000313" key="3">
    <source>
        <dbReference type="EMBL" id="KAK6957322.1"/>
    </source>
</evidence>
<organism evidence="3 4">
    <name type="scientific">Daldinia eschscholtzii</name>
    <dbReference type="NCBI Taxonomy" id="292717"/>
    <lineage>
        <taxon>Eukaryota</taxon>
        <taxon>Fungi</taxon>
        <taxon>Dikarya</taxon>
        <taxon>Ascomycota</taxon>
        <taxon>Pezizomycotina</taxon>
        <taxon>Sordariomycetes</taxon>
        <taxon>Xylariomycetidae</taxon>
        <taxon>Xylariales</taxon>
        <taxon>Hypoxylaceae</taxon>
        <taxon>Daldinia</taxon>
    </lineage>
</organism>
<dbReference type="GO" id="GO:0016747">
    <property type="term" value="F:acyltransferase activity, transferring groups other than amino-acyl groups"/>
    <property type="evidence" value="ECO:0007669"/>
    <property type="project" value="InterPro"/>
</dbReference>
<keyword evidence="4" id="KW-1185">Reference proteome</keyword>
<reference evidence="3 4" key="1">
    <citation type="journal article" date="2024" name="Front Chem Biol">
        <title>Unveiling the potential of Daldinia eschscholtzii MFLUCC 19-0629 through bioactivity and bioinformatics studies for enhanced sustainable agriculture production.</title>
        <authorList>
            <person name="Brooks S."/>
            <person name="Weaver J.A."/>
            <person name="Klomchit A."/>
            <person name="Alharthi S.A."/>
            <person name="Onlamun T."/>
            <person name="Nurani R."/>
            <person name="Vong T.K."/>
            <person name="Alberti F."/>
            <person name="Greco C."/>
        </authorList>
    </citation>
    <scope>NUCLEOTIDE SEQUENCE [LARGE SCALE GENOMIC DNA]</scope>
    <source>
        <strain evidence="3">MFLUCC 19-0629</strain>
    </source>
</reference>
<dbReference type="SUPFAM" id="SSF55729">
    <property type="entry name" value="Acyl-CoA N-acyltransferases (Nat)"/>
    <property type="match status" value="1"/>
</dbReference>
<name>A0AAX6MYR6_9PEZI</name>